<feature type="domain" description="GGDEF" evidence="5">
    <location>
        <begin position="374"/>
        <end position="516"/>
    </location>
</feature>
<sequence length="525" mass="58980">MTLRSFSLALLSSLLLSLMLLLMLIYYIVYLPNIESEIIDQQQQEYQLLQSAFALSKQGVSSLSFDYAVWDEMVSYVQNPNNEFIHENMVSSSFEATNIHAVFIHNVDRQLVWKYQNEVLKGVKATIRQGDVDLAILPSQADIALQKVSERSGYIVVAGQLVFYSNHTIVPSSGVGEVAGSLTMVRLVTEKLVDELSRFSLVNFSLLPVDPNSMATFEEFFTAKPISVMAKSHTWVLVDPFDQQQLLLTIYHKKFAANQLPLTTVLLIFLFLGLIVALGMQVLSLLLTEPINQFNESIKSLPENNYINKVPSEYFIKELVSVSHSFNQLLNKFNAQQNYLETLTVQDALTGIANRRGLEAFGNKTISNWQDLAVGFSVIMIDVDHFKHFNDTQGHLAGDEALKTVAKNLQQTATEFQDDRVFVARYGGEEFCVIALFDDPLLVGKMAESLRAKVESNKIANTLPDKQWLTISAGGVIISAQTSDKAYRFNDFLKLADEQLYLAKKAGRNQVKLVEFNKKPTDMTP</sequence>
<gene>
    <name evidence="6" type="ORF">HBH39_17170</name>
</gene>
<dbReference type="PANTHER" id="PTHR45138">
    <property type="entry name" value="REGULATORY COMPONENTS OF SENSORY TRANSDUCTION SYSTEM"/>
    <property type="match status" value="1"/>
</dbReference>
<protein>
    <recommendedName>
        <fullName evidence="2">diguanylate cyclase</fullName>
        <ecNumber evidence="2">2.7.7.65</ecNumber>
    </recommendedName>
</protein>
<organism evidence="6 7">
    <name type="scientific">Shewanella aestuarii</name>
    <dbReference type="NCBI Taxonomy" id="1028752"/>
    <lineage>
        <taxon>Bacteria</taxon>
        <taxon>Pseudomonadati</taxon>
        <taxon>Pseudomonadota</taxon>
        <taxon>Gammaproteobacteria</taxon>
        <taxon>Alteromonadales</taxon>
        <taxon>Shewanellaceae</taxon>
        <taxon>Shewanella</taxon>
    </lineage>
</organism>
<dbReference type="InterPro" id="IPR007892">
    <property type="entry name" value="CHASE4"/>
</dbReference>
<evidence type="ECO:0000256" key="2">
    <source>
        <dbReference type="ARBA" id="ARBA00012528"/>
    </source>
</evidence>
<dbReference type="InterPro" id="IPR043128">
    <property type="entry name" value="Rev_trsase/Diguanyl_cyclase"/>
</dbReference>
<dbReference type="Gene3D" id="3.30.70.270">
    <property type="match status" value="1"/>
</dbReference>
<evidence type="ECO:0000313" key="7">
    <source>
        <dbReference type="Proteomes" id="UP000502608"/>
    </source>
</evidence>
<feature type="transmembrane region" description="Helical" evidence="4">
    <location>
        <begin position="262"/>
        <end position="287"/>
    </location>
</feature>
<dbReference type="PANTHER" id="PTHR45138:SF9">
    <property type="entry name" value="DIGUANYLATE CYCLASE DGCM-RELATED"/>
    <property type="match status" value="1"/>
</dbReference>
<accession>A0A6G9QNK2</accession>
<keyword evidence="4" id="KW-1133">Transmembrane helix</keyword>
<name>A0A6G9QNK2_9GAMM</name>
<dbReference type="Pfam" id="PF05228">
    <property type="entry name" value="CHASE4"/>
    <property type="match status" value="1"/>
</dbReference>
<evidence type="ECO:0000256" key="3">
    <source>
        <dbReference type="ARBA" id="ARBA00034247"/>
    </source>
</evidence>
<evidence type="ECO:0000313" key="6">
    <source>
        <dbReference type="EMBL" id="QIR15988.1"/>
    </source>
</evidence>
<dbReference type="FunFam" id="3.30.70.270:FF:000001">
    <property type="entry name" value="Diguanylate cyclase domain protein"/>
    <property type="match status" value="1"/>
</dbReference>
<proteinExistence type="predicted"/>
<dbReference type="InterPro" id="IPR000160">
    <property type="entry name" value="GGDEF_dom"/>
</dbReference>
<comment type="catalytic activity">
    <reaction evidence="3">
        <text>2 GTP = 3',3'-c-di-GMP + 2 diphosphate</text>
        <dbReference type="Rhea" id="RHEA:24898"/>
        <dbReference type="ChEBI" id="CHEBI:33019"/>
        <dbReference type="ChEBI" id="CHEBI:37565"/>
        <dbReference type="ChEBI" id="CHEBI:58805"/>
        <dbReference type="EC" id="2.7.7.65"/>
    </reaction>
</comment>
<dbReference type="Pfam" id="PF00990">
    <property type="entry name" value="GGDEF"/>
    <property type="match status" value="1"/>
</dbReference>
<reference evidence="6 7" key="1">
    <citation type="submission" date="2020-03" db="EMBL/GenBank/DDBJ databases">
        <title>Complete genome sequence of Shewanella sp.</title>
        <authorList>
            <person name="Kim Y.-S."/>
            <person name="Kim S.-J."/>
            <person name="Jung H.-K."/>
            <person name="Kim K.-H."/>
        </authorList>
    </citation>
    <scope>NUCLEOTIDE SEQUENCE [LARGE SCALE GENOMIC DNA]</scope>
    <source>
        <strain evidence="6 7">PN3F2</strain>
    </source>
</reference>
<keyword evidence="4" id="KW-0472">Membrane</keyword>
<evidence type="ECO:0000259" key="5">
    <source>
        <dbReference type="PROSITE" id="PS50887"/>
    </source>
</evidence>
<dbReference type="PROSITE" id="PS50887">
    <property type="entry name" value="GGDEF"/>
    <property type="match status" value="1"/>
</dbReference>
<dbReference type="EC" id="2.7.7.65" evidence="2"/>
<dbReference type="KEGG" id="saes:HBH39_17170"/>
<comment type="cofactor">
    <cofactor evidence="1">
        <name>Mg(2+)</name>
        <dbReference type="ChEBI" id="CHEBI:18420"/>
    </cofactor>
</comment>
<dbReference type="NCBIfam" id="TIGR00254">
    <property type="entry name" value="GGDEF"/>
    <property type="match status" value="1"/>
</dbReference>
<dbReference type="InterPro" id="IPR050469">
    <property type="entry name" value="Diguanylate_Cyclase"/>
</dbReference>
<dbReference type="AlphaFoldDB" id="A0A6G9QNK2"/>
<dbReference type="SMART" id="SM00267">
    <property type="entry name" value="GGDEF"/>
    <property type="match status" value="1"/>
</dbReference>
<evidence type="ECO:0000256" key="1">
    <source>
        <dbReference type="ARBA" id="ARBA00001946"/>
    </source>
</evidence>
<dbReference type="GO" id="GO:0043709">
    <property type="term" value="P:cell adhesion involved in single-species biofilm formation"/>
    <property type="evidence" value="ECO:0007669"/>
    <property type="project" value="TreeGrafter"/>
</dbReference>
<dbReference type="GO" id="GO:0005886">
    <property type="term" value="C:plasma membrane"/>
    <property type="evidence" value="ECO:0007669"/>
    <property type="project" value="TreeGrafter"/>
</dbReference>
<dbReference type="CDD" id="cd01949">
    <property type="entry name" value="GGDEF"/>
    <property type="match status" value="1"/>
</dbReference>
<keyword evidence="4" id="KW-0812">Transmembrane</keyword>
<feature type="transmembrane region" description="Helical" evidence="4">
    <location>
        <begin position="6"/>
        <end position="29"/>
    </location>
</feature>
<keyword evidence="7" id="KW-1185">Reference proteome</keyword>
<dbReference type="SUPFAM" id="SSF55073">
    <property type="entry name" value="Nucleotide cyclase"/>
    <property type="match status" value="1"/>
</dbReference>
<dbReference type="RefSeq" id="WP_167679842.1">
    <property type="nucleotide sequence ID" value="NZ_CP050313.1"/>
</dbReference>
<dbReference type="EMBL" id="CP050313">
    <property type="protein sequence ID" value="QIR15988.1"/>
    <property type="molecule type" value="Genomic_DNA"/>
</dbReference>
<dbReference type="InterPro" id="IPR029787">
    <property type="entry name" value="Nucleotide_cyclase"/>
</dbReference>
<dbReference type="Proteomes" id="UP000502608">
    <property type="component" value="Chromosome"/>
</dbReference>
<dbReference type="GO" id="GO:1902201">
    <property type="term" value="P:negative regulation of bacterial-type flagellum-dependent cell motility"/>
    <property type="evidence" value="ECO:0007669"/>
    <property type="project" value="TreeGrafter"/>
</dbReference>
<dbReference type="GO" id="GO:0052621">
    <property type="term" value="F:diguanylate cyclase activity"/>
    <property type="evidence" value="ECO:0007669"/>
    <property type="project" value="UniProtKB-EC"/>
</dbReference>
<evidence type="ECO:0000256" key="4">
    <source>
        <dbReference type="SAM" id="Phobius"/>
    </source>
</evidence>